<feature type="transmembrane region" description="Helical" evidence="1">
    <location>
        <begin position="50"/>
        <end position="69"/>
    </location>
</feature>
<evidence type="ECO:0000256" key="1">
    <source>
        <dbReference type="SAM" id="Phobius"/>
    </source>
</evidence>
<dbReference type="Proteomes" id="UP001275084">
    <property type="component" value="Unassembled WGS sequence"/>
</dbReference>
<accession>A0AAJ0M8S2</accession>
<name>A0AAJ0M8S2_9PEZI</name>
<keyword evidence="3" id="KW-1185">Reference proteome</keyword>
<reference evidence="2" key="1">
    <citation type="journal article" date="2023" name="Mol. Phylogenet. Evol.">
        <title>Genome-scale phylogeny and comparative genomics of the fungal order Sordariales.</title>
        <authorList>
            <person name="Hensen N."/>
            <person name="Bonometti L."/>
            <person name="Westerberg I."/>
            <person name="Brannstrom I.O."/>
            <person name="Guillou S."/>
            <person name="Cros-Aarteil S."/>
            <person name="Calhoun S."/>
            <person name="Haridas S."/>
            <person name="Kuo A."/>
            <person name="Mondo S."/>
            <person name="Pangilinan J."/>
            <person name="Riley R."/>
            <person name="LaButti K."/>
            <person name="Andreopoulos B."/>
            <person name="Lipzen A."/>
            <person name="Chen C."/>
            <person name="Yan M."/>
            <person name="Daum C."/>
            <person name="Ng V."/>
            <person name="Clum A."/>
            <person name="Steindorff A."/>
            <person name="Ohm R.A."/>
            <person name="Martin F."/>
            <person name="Silar P."/>
            <person name="Natvig D.O."/>
            <person name="Lalanne C."/>
            <person name="Gautier V."/>
            <person name="Ament-Velasquez S.L."/>
            <person name="Kruys A."/>
            <person name="Hutchinson M.I."/>
            <person name="Powell A.J."/>
            <person name="Barry K."/>
            <person name="Miller A.N."/>
            <person name="Grigoriev I.V."/>
            <person name="Debuchy R."/>
            <person name="Gladieux P."/>
            <person name="Hiltunen Thoren M."/>
            <person name="Johannesson H."/>
        </authorList>
    </citation>
    <scope>NUCLEOTIDE SEQUENCE</scope>
    <source>
        <strain evidence="2">CBS 955.72</strain>
    </source>
</reference>
<feature type="transmembrane region" description="Helical" evidence="1">
    <location>
        <begin position="222"/>
        <end position="244"/>
    </location>
</feature>
<dbReference type="EMBL" id="JAUIQD010000008">
    <property type="protein sequence ID" value="KAK3342083.1"/>
    <property type="molecule type" value="Genomic_DNA"/>
</dbReference>
<gene>
    <name evidence="2" type="ORF">B0T25DRAFT_574392</name>
</gene>
<feature type="transmembrane region" description="Helical" evidence="1">
    <location>
        <begin position="7"/>
        <end position="30"/>
    </location>
</feature>
<feature type="transmembrane region" description="Helical" evidence="1">
    <location>
        <begin position="159"/>
        <end position="177"/>
    </location>
</feature>
<feature type="transmembrane region" description="Helical" evidence="1">
    <location>
        <begin position="183"/>
        <end position="201"/>
    </location>
</feature>
<feature type="transmembrane region" description="Helical" evidence="1">
    <location>
        <begin position="311"/>
        <end position="332"/>
    </location>
</feature>
<comment type="caution">
    <text evidence="2">The sequence shown here is derived from an EMBL/GenBank/DDBJ whole genome shotgun (WGS) entry which is preliminary data.</text>
</comment>
<dbReference type="AlphaFoldDB" id="A0AAJ0M8S2"/>
<evidence type="ECO:0000313" key="3">
    <source>
        <dbReference type="Proteomes" id="UP001275084"/>
    </source>
</evidence>
<sequence length="346" mass="36936">MATYQTLLLTSLSLLGFYAVWGVMYLNSALPLLLTSALAGTHPQPSRPLVASYTGFLPLDLPLRILVLFFDSLLATGPDPAPYLILLELVSTLLVINTMVLAESRRRHASSWSPALWQYAWNCAGVAVFLPLWVLGYVAAEGGAGAKPIPAAEARAVPYTAAWGLVLMLPLMAPTVLGAGPEVVQWGVVGFFVTPALFVWFHRAVVARGKVGGKGRAAPVRLAYGLVGAVGAAVHIGTVCYAVWGKGGGWERVYWPRQGALPAGGVLTEGAMLFIQYDYVLMSLVIGILGFHVLCLEPVGSAESRTRGGQFLFFVVVSALLGPGAGLAYVMAKKERRLESVQRAER</sequence>
<keyword evidence="1" id="KW-0472">Membrane</keyword>
<organism evidence="2 3">
    <name type="scientific">Lasiosphaeria hispida</name>
    <dbReference type="NCBI Taxonomy" id="260671"/>
    <lineage>
        <taxon>Eukaryota</taxon>
        <taxon>Fungi</taxon>
        <taxon>Dikarya</taxon>
        <taxon>Ascomycota</taxon>
        <taxon>Pezizomycotina</taxon>
        <taxon>Sordariomycetes</taxon>
        <taxon>Sordariomycetidae</taxon>
        <taxon>Sordariales</taxon>
        <taxon>Lasiosphaeriaceae</taxon>
        <taxon>Lasiosphaeria</taxon>
    </lineage>
</organism>
<proteinExistence type="predicted"/>
<evidence type="ECO:0000313" key="2">
    <source>
        <dbReference type="EMBL" id="KAK3342083.1"/>
    </source>
</evidence>
<reference evidence="2" key="2">
    <citation type="submission" date="2023-06" db="EMBL/GenBank/DDBJ databases">
        <authorList>
            <consortium name="Lawrence Berkeley National Laboratory"/>
            <person name="Haridas S."/>
            <person name="Hensen N."/>
            <person name="Bonometti L."/>
            <person name="Westerberg I."/>
            <person name="Brannstrom I.O."/>
            <person name="Guillou S."/>
            <person name="Cros-Aarteil S."/>
            <person name="Calhoun S."/>
            <person name="Kuo A."/>
            <person name="Mondo S."/>
            <person name="Pangilinan J."/>
            <person name="Riley R."/>
            <person name="Labutti K."/>
            <person name="Andreopoulos B."/>
            <person name="Lipzen A."/>
            <person name="Chen C."/>
            <person name="Yanf M."/>
            <person name="Daum C."/>
            <person name="Ng V."/>
            <person name="Clum A."/>
            <person name="Steindorff A."/>
            <person name="Ohm R."/>
            <person name="Martin F."/>
            <person name="Silar P."/>
            <person name="Natvig D."/>
            <person name="Lalanne C."/>
            <person name="Gautier V."/>
            <person name="Ament-Velasquez S.L."/>
            <person name="Kruys A."/>
            <person name="Hutchinson M.I."/>
            <person name="Powell A.J."/>
            <person name="Barry K."/>
            <person name="Miller A.N."/>
            <person name="Grigoriev I.V."/>
            <person name="Debuchy R."/>
            <person name="Gladieux P."/>
            <person name="Thoren M.H."/>
            <person name="Johannesson H."/>
        </authorList>
    </citation>
    <scope>NUCLEOTIDE SEQUENCE</scope>
    <source>
        <strain evidence="2">CBS 955.72</strain>
    </source>
</reference>
<keyword evidence="1" id="KW-0812">Transmembrane</keyword>
<feature type="transmembrane region" description="Helical" evidence="1">
    <location>
        <begin position="279"/>
        <end position="299"/>
    </location>
</feature>
<feature type="transmembrane region" description="Helical" evidence="1">
    <location>
        <begin position="119"/>
        <end position="138"/>
    </location>
</feature>
<protein>
    <submittedName>
        <fullName evidence="2">Uncharacterized protein</fullName>
    </submittedName>
</protein>
<feature type="transmembrane region" description="Helical" evidence="1">
    <location>
        <begin position="81"/>
        <end position="99"/>
    </location>
</feature>
<keyword evidence="1" id="KW-1133">Transmembrane helix</keyword>